<dbReference type="PANTHER" id="PTHR10328">
    <property type="entry name" value="PROTEIN MAX MYC-ASSOCIATED FACTOR X"/>
    <property type="match status" value="1"/>
</dbReference>
<evidence type="ECO:0000256" key="3">
    <source>
        <dbReference type="SAM" id="MobiDB-lite"/>
    </source>
</evidence>
<dbReference type="Proteomes" id="UP001182556">
    <property type="component" value="Unassembled WGS sequence"/>
</dbReference>
<feature type="compositionally biased region" description="Pro residues" evidence="3">
    <location>
        <begin position="33"/>
        <end position="42"/>
    </location>
</feature>
<protein>
    <recommendedName>
        <fullName evidence="4">BHLH domain-containing protein</fullName>
    </recommendedName>
</protein>
<feature type="compositionally biased region" description="Low complexity" evidence="3">
    <location>
        <begin position="137"/>
        <end position="156"/>
    </location>
</feature>
<gene>
    <name evidence="5" type="ORF">DB88DRAFT_500119</name>
</gene>
<feature type="compositionally biased region" description="Low complexity" evidence="3">
    <location>
        <begin position="511"/>
        <end position="523"/>
    </location>
</feature>
<evidence type="ECO:0000256" key="2">
    <source>
        <dbReference type="ARBA" id="ARBA00023242"/>
    </source>
</evidence>
<dbReference type="AlphaFoldDB" id="A0AAD9CSQ2"/>
<keyword evidence="1" id="KW-0238">DNA-binding</keyword>
<dbReference type="InterPro" id="IPR036638">
    <property type="entry name" value="HLH_DNA-bd_sf"/>
</dbReference>
<evidence type="ECO:0000256" key="1">
    <source>
        <dbReference type="ARBA" id="ARBA00023125"/>
    </source>
</evidence>
<feature type="region of interest" description="Disordered" evidence="3">
    <location>
        <begin position="359"/>
        <end position="402"/>
    </location>
</feature>
<comment type="caution">
    <text evidence="5">The sequence shown here is derived from an EMBL/GenBank/DDBJ whole genome shotgun (WGS) entry which is preliminary data.</text>
</comment>
<feature type="compositionally biased region" description="Low complexity" evidence="3">
    <location>
        <begin position="180"/>
        <end position="201"/>
    </location>
</feature>
<reference evidence="5" key="1">
    <citation type="submission" date="2023-02" db="EMBL/GenBank/DDBJ databases">
        <title>Identification and recombinant expression of a fungal hydrolase from Papiliotrema laurentii that hydrolyzes apple cutin and clears colloidal polyester polyurethane.</title>
        <authorList>
            <consortium name="DOE Joint Genome Institute"/>
            <person name="Roman V.A."/>
            <person name="Bojanowski C."/>
            <person name="Crable B.R."/>
            <person name="Wagner D.N."/>
            <person name="Hung C.S."/>
            <person name="Nadeau L.J."/>
            <person name="Schratz L."/>
            <person name="Haridas S."/>
            <person name="Pangilinan J."/>
            <person name="Lipzen A."/>
            <person name="Na H."/>
            <person name="Yan M."/>
            <person name="Ng V."/>
            <person name="Grigoriev I.V."/>
            <person name="Spatafora J.W."/>
            <person name="Barlow D."/>
            <person name="Biffinger J."/>
            <person name="Kelley-Loughnane N."/>
            <person name="Varaljay V.A."/>
            <person name="Crookes-Goodson W.J."/>
        </authorList>
    </citation>
    <scope>NUCLEOTIDE SEQUENCE</scope>
    <source>
        <strain evidence="5">5307AH</strain>
    </source>
</reference>
<feature type="region of interest" description="Disordered" evidence="3">
    <location>
        <begin position="276"/>
        <end position="330"/>
    </location>
</feature>
<evidence type="ECO:0000313" key="5">
    <source>
        <dbReference type="EMBL" id="KAK1921244.1"/>
    </source>
</evidence>
<dbReference type="SUPFAM" id="SSF47459">
    <property type="entry name" value="HLH, helix-loop-helix DNA-binding domain"/>
    <property type="match status" value="1"/>
</dbReference>
<dbReference type="SMART" id="SM00353">
    <property type="entry name" value="HLH"/>
    <property type="match status" value="1"/>
</dbReference>
<evidence type="ECO:0000313" key="6">
    <source>
        <dbReference type="Proteomes" id="UP001182556"/>
    </source>
</evidence>
<dbReference type="InterPro" id="IPR011598">
    <property type="entry name" value="bHLH_dom"/>
</dbReference>
<dbReference type="GO" id="GO:0046983">
    <property type="term" value="F:protein dimerization activity"/>
    <property type="evidence" value="ECO:0007669"/>
    <property type="project" value="InterPro"/>
</dbReference>
<organism evidence="5 6">
    <name type="scientific">Papiliotrema laurentii</name>
    <name type="common">Cryptococcus laurentii</name>
    <dbReference type="NCBI Taxonomy" id="5418"/>
    <lineage>
        <taxon>Eukaryota</taxon>
        <taxon>Fungi</taxon>
        <taxon>Dikarya</taxon>
        <taxon>Basidiomycota</taxon>
        <taxon>Agaricomycotina</taxon>
        <taxon>Tremellomycetes</taxon>
        <taxon>Tremellales</taxon>
        <taxon>Rhynchogastremaceae</taxon>
        <taxon>Papiliotrema</taxon>
    </lineage>
</organism>
<dbReference type="GO" id="GO:0003677">
    <property type="term" value="F:DNA binding"/>
    <property type="evidence" value="ECO:0007669"/>
    <property type="project" value="UniProtKB-KW"/>
</dbReference>
<feature type="domain" description="BHLH" evidence="4">
    <location>
        <begin position="393"/>
        <end position="444"/>
    </location>
</feature>
<dbReference type="PANTHER" id="PTHR10328:SF15">
    <property type="entry name" value="BHLH TRANSCRIPTION FACTOR"/>
    <property type="match status" value="1"/>
</dbReference>
<dbReference type="Pfam" id="PF00010">
    <property type="entry name" value="HLH"/>
    <property type="match status" value="1"/>
</dbReference>
<feature type="region of interest" description="Disordered" evidence="3">
    <location>
        <begin position="1"/>
        <end position="213"/>
    </location>
</feature>
<feature type="compositionally biased region" description="Basic and acidic residues" evidence="3">
    <location>
        <begin position="169"/>
        <end position="178"/>
    </location>
</feature>
<dbReference type="GO" id="GO:0090575">
    <property type="term" value="C:RNA polymerase II transcription regulator complex"/>
    <property type="evidence" value="ECO:0007669"/>
    <property type="project" value="TreeGrafter"/>
</dbReference>
<feature type="compositionally biased region" description="Basic and acidic residues" evidence="3">
    <location>
        <begin position="380"/>
        <end position="400"/>
    </location>
</feature>
<keyword evidence="2" id="KW-0539">Nucleus</keyword>
<feature type="region of interest" description="Disordered" evidence="3">
    <location>
        <begin position="473"/>
        <end position="534"/>
    </location>
</feature>
<dbReference type="GO" id="GO:0003700">
    <property type="term" value="F:DNA-binding transcription factor activity"/>
    <property type="evidence" value="ECO:0007669"/>
    <property type="project" value="TreeGrafter"/>
</dbReference>
<dbReference type="EMBL" id="JAODAN010000011">
    <property type="protein sequence ID" value="KAK1921244.1"/>
    <property type="molecule type" value="Genomic_DNA"/>
</dbReference>
<feature type="compositionally biased region" description="Low complexity" evidence="3">
    <location>
        <begin position="278"/>
        <end position="299"/>
    </location>
</feature>
<keyword evidence="6" id="KW-1185">Reference proteome</keyword>
<dbReference type="PROSITE" id="PS50888">
    <property type="entry name" value="BHLH"/>
    <property type="match status" value="1"/>
</dbReference>
<feature type="compositionally biased region" description="Low complexity" evidence="3">
    <location>
        <begin position="7"/>
        <end position="32"/>
    </location>
</feature>
<dbReference type="GO" id="GO:0045944">
    <property type="term" value="P:positive regulation of transcription by RNA polymerase II"/>
    <property type="evidence" value="ECO:0007669"/>
    <property type="project" value="TreeGrafter"/>
</dbReference>
<feature type="compositionally biased region" description="Low complexity" evidence="3">
    <location>
        <begin position="476"/>
        <end position="491"/>
    </location>
</feature>
<dbReference type="Gene3D" id="4.10.280.10">
    <property type="entry name" value="Helix-loop-helix DNA-binding domain"/>
    <property type="match status" value="1"/>
</dbReference>
<accession>A0AAD9CSQ2</accession>
<name>A0AAD9CSQ2_PAPLA</name>
<feature type="compositionally biased region" description="Polar residues" evidence="3">
    <location>
        <begin position="308"/>
        <end position="324"/>
    </location>
</feature>
<evidence type="ECO:0000259" key="4">
    <source>
        <dbReference type="PROSITE" id="PS50888"/>
    </source>
</evidence>
<proteinExistence type="predicted"/>
<sequence>MDHRSFHSPTTSSGSSSRPSHRPSQSSRLYPTPLQPTPPPPTFTFQRPSFPPPQSNHHRLASTSGPRPCLHSLQPPIPRHPPYFASIPTQPSGLRHFSHKSPSLSPTFDLLQYSMSSDDKKNTPTPPRARAEERSPSARSSSTLPPLHLHLLPSPTRGSGAVLSPTEFGSRKRDREEDVATPGSTQSISSSSIPTIATPQTEHPEPPLKRRGSTLDSLLIGDTDVKPVINASWNDWQRRGSPSSLFPVSTEKPLEKLADMPIGPIQPIIAFPLQFPYSPSGPSPSSNNANPPQSAGSNNLNIDPALSSVRSSADQIAGGSNTASPHIPPELRFTDETLHSATSSPGAAVLEAALQHAQAAEVGAAPSNGDDNHLAPPEVEGLRKEQPFSRSPELRISHKLAERKRRKEMKDLFDELREHLPAERGSKSSKWEILSKAIDYIAQLKSQNADLSRVNENLKRDLDIARDGPNQASLRQWQQYGQFPPQQGPAPVTVGSGQVGEPDSGAPPPATAVTPAVPATATVSSGASGGDGRS</sequence>